<reference evidence="2 3" key="1">
    <citation type="submission" date="2015-01" db="EMBL/GenBank/DDBJ databases">
        <title>Evolution of Trichinella species and genotypes.</title>
        <authorList>
            <person name="Korhonen P.K."/>
            <person name="Edoardo P."/>
            <person name="Giuseppe L.R."/>
            <person name="Gasser R.B."/>
        </authorList>
    </citation>
    <scope>NUCLEOTIDE SEQUENCE [LARGE SCALE GENOMIC DNA]</scope>
    <source>
        <strain evidence="2">ISS37</strain>
    </source>
</reference>
<dbReference type="Proteomes" id="UP000054630">
    <property type="component" value="Unassembled WGS sequence"/>
</dbReference>
<evidence type="ECO:0000313" key="3">
    <source>
        <dbReference type="Proteomes" id="UP000054630"/>
    </source>
</evidence>
<dbReference type="EMBL" id="JYDL01000040">
    <property type="protein sequence ID" value="KRX21381.1"/>
    <property type="molecule type" value="Genomic_DNA"/>
</dbReference>
<organism evidence="2 3">
    <name type="scientific">Trichinella nelsoni</name>
    <dbReference type="NCBI Taxonomy" id="6336"/>
    <lineage>
        <taxon>Eukaryota</taxon>
        <taxon>Metazoa</taxon>
        <taxon>Ecdysozoa</taxon>
        <taxon>Nematoda</taxon>
        <taxon>Enoplea</taxon>
        <taxon>Dorylaimia</taxon>
        <taxon>Trichinellida</taxon>
        <taxon>Trichinellidae</taxon>
        <taxon>Trichinella</taxon>
    </lineage>
</organism>
<feature type="region of interest" description="Disordered" evidence="1">
    <location>
        <begin position="1"/>
        <end position="26"/>
    </location>
</feature>
<evidence type="ECO:0000256" key="1">
    <source>
        <dbReference type="SAM" id="MobiDB-lite"/>
    </source>
</evidence>
<dbReference type="AlphaFoldDB" id="A0A0V0S4M6"/>
<protein>
    <submittedName>
        <fullName evidence="2">Uncharacterized protein</fullName>
    </submittedName>
</protein>
<keyword evidence="3" id="KW-1185">Reference proteome</keyword>
<name>A0A0V0S4M6_9BILA</name>
<comment type="caution">
    <text evidence="2">The sequence shown here is derived from an EMBL/GenBank/DDBJ whole genome shotgun (WGS) entry which is preliminary data.</text>
</comment>
<proteinExistence type="predicted"/>
<accession>A0A0V0S4M6</accession>
<sequence>MLVRAGEQNATLDFGPEPRRSAGSRGRVGILRQQQVIAHHTAFGHDEHHGQNLAGQRDQVGQGDAGYLAQAISGRGIVASIADVGVFHARRCTDEMLTTKNNNHESKLRLLHSERFFSAIRAAAVLLFCSSVSCSLKYNVVGHLPLFNNQSP</sequence>
<evidence type="ECO:0000313" key="2">
    <source>
        <dbReference type="EMBL" id="KRX21381.1"/>
    </source>
</evidence>
<dbReference type="OrthoDB" id="5919687at2759"/>
<gene>
    <name evidence="2" type="ORF">T07_6780</name>
</gene>